<feature type="transmembrane region" description="Helical" evidence="3">
    <location>
        <begin position="173"/>
        <end position="194"/>
    </location>
</feature>
<evidence type="ECO:0000256" key="1">
    <source>
        <dbReference type="ARBA" id="ARBA00022741"/>
    </source>
</evidence>
<protein>
    <recommendedName>
        <fullName evidence="4">Adenylate cyclase conserved domain-containing protein</fullName>
    </recommendedName>
</protein>
<dbReference type="PANTHER" id="PTHR45627:SF15">
    <property type="entry name" value="ADENYLATE CYCLASE"/>
    <property type="match status" value="1"/>
</dbReference>
<sequence>MDSSLSLRIHISRATLDCLEGSYQTEDGRGHERNEFLKKHNIDTFLICHKDEAPERGLPKTRSTLRDWGTQVPFGNIVDVNCILASFTNGSLAHMPSGQRSVSREINKRIEHAIEVRSSELMRQKHITPFTMVFKDTHLEDSRPSFQHPGMSHTHTQDTHLEDKFSLMRDEMFSTYMVCSFIMLVLLMAVQALIPAPRLLPLVVQFGVFLLAHVLLLVVTLAEEFKHATALQTLCCWVHENNSVRNTVIITAIALNSCMVTMDMVWCHFLGGPMTNRSSEQQSPDHSLDQNLLSLCTHPELSTAKRKPEDGLVRGQVRVAVRRTVLLQS</sequence>
<comment type="caution">
    <text evidence="5">The sequence shown here is derived from an EMBL/GenBank/DDBJ whole genome shotgun (WGS) entry which is preliminary data.</text>
</comment>
<organism evidence="5 6">
    <name type="scientific">Alosa alosa</name>
    <name type="common">allis shad</name>
    <dbReference type="NCBI Taxonomy" id="278164"/>
    <lineage>
        <taxon>Eukaryota</taxon>
        <taxon>Metazoa</taxon>
        <taxon>Chordata</taxon>
        <taxon>Craniata</taxon>
        <taxon>Vertebrata</taxon>
        <taxon>Euteleostomi</taxon>
        <taxon>Actinopterygii</taxon>
        <taxon>Neopterygii</taxon>
        <taxon>Teleostei</taxon>
        <taxon>Clupei</taxon>
        <taxon>Clupeiformes</taxon>
        <taxon>Clupeoidei</taxon>
        <taxon>Clupeidae</taxon>
        <taxon>Alosa</taxon>
    </lineage>
</organism>
<feature type="domain" description="Adenylate cyclase conserved" evidence="4">
    <location>
        <begin position="64"/>
        <end position="140"/>
    </location>
</feature>
<proteinExistence type="predicted"/>
<dbReference type="Pfam" id="PF06327">
    <property type="entry name" value="Adcy_cons_dom"/>
    <property type="match status" value="1"/>
</dbReference>
<dbReference type="AlphaFoldDB" id="A0AAV6GUF4"/>
<gene>
    <name evidence="5" type="ORF">AALO_G00118710</name>
</gene>
<feature type="transmembrane region" description="Helical" evidence="3">
    <location>
        <begin position="200"/>
        <end position="222"/>
    </location>
</feature>
<dbReference type="EMBL" id="JADWDJ010000008">
    <property type="protein sequence ID" value="KAG5277532.1"/>
    <property type="molecule type" value="Genomic_DNA"/>
</dbReference>
<reference evidence="5" key="1">
    <citation type="submission" date="2020-10" db="EMBL/GenBank/DDBJ databases">
        <title>Chromosome-scale genome assembly of the Allis shad, Alosa alosa.</title>
        <authorList>
            <person name="Margot Z."/>
            <person name="Christophe K."/>
            <person name="Cabau C."/>
            <person name="Louis A."/>
            <person name="Berthelot C."/>
            <person name="Parey E."/>
            <person name="Roest Crollius H."/>
            <person name="Montfort J."/>
            <person name="Robinson-Rechavi M."/>
            <person name="Bucao C."/>
            <person name="Bouchez O."/>
            <person name="Gislard M."/>
            <person name="Lluch J."/>
            <person name="Milhes M."/>
            <person name="Lampietro C."/>
            <person name="Lopez Roques C."/>
            <person name="Donnadieu C."/>
            <person name="Braasch I."/>
            <person name="Desvignes T."/>
            <person name="Postlethwait J."/>
            <person name="Bobe J."/>
            <person name="Guiguen Y."/>
        </authorList>
    </citation>
    <scope>NUCLEOTIDE SEQUENCE</scope>
    <source>
        <strain evidence="5">M-15738</strain>
        <tissue evidence="5">Blood</tissue>
    </source>
</reference>
<keyword evidence="3" id="KW-0472">Membrane</keyword>
<dbReference type="PANTHER" id="PTHR45627">
    <property type="entry name" value="ADENYLATE CYCLASE TYPE 1"/>
    <property type="match status" value="1"/>
</dbReference>
<dbReference type="GO" id="GO:0007189">
    <property type="term" value="P:adenylate cyclase-activating G protein-coupled receptor signaling pathway"/>
    <property type="evidence" value="ECO:0007669"/>
    <property type="project" value="TreeGrafter"/>
</dbReference>
<name>A0AAV6GUF4_9TELE</name>
<evidence type="ECO:0000313" key="6">
    <source>
        <dbReference type="Proteomes" id="UP000823561"/>
    </source>
</evidence>
<dbReference type="InterPro" id="IPR009398">
    <property type="entry name" value="Adcy_conserved_dom"/>
</dbReference>
<keyword evidence="3" id="KW-0812">Transmembrane</keyword>
<accession>A0AAV6GUF4</accession>
<evidence type="ECO:0000256" key="3">
    <source>
        <dbReference type="SAM" id="Phobius"/>
    </source>
</evidence>
<dbReference type="GO" id="GO:0005886">
    <property type="term" value="C:plasma membrane"/>
    <property type="evidence" value="ECO:0007669"/>
    <property type="project" value="InterPro"/>
</dbReference>
<keyword evidence="2" id="KW-0456">Lyase</keyword>
<dbReference type="GO" id="GO:0006171">
    <property type="term" value="P:cAMP biosynthetic process"/>
    <property type="evidence" value="ECO:0007669"/>
    <property type="project" value="InterPro"/>
</dbReference>
<evidence type="ECO:0000256" key="2">
    <source>
        <dbReference type="ARBA" id="ARBA00023239"/>
    </source>
</evidence>
<evidence type="ECO:0000259" key="4">
    <source>
        <dbReference type="Pfam" id="PF06327"/>
    </source>
</evidence>
<evidence type="ECO:0000313" key="5">
    <source>
        <dbReference type="EMBL" id="KAG5277532.1"/>
    </source>
</evidence>
<dbReference type="GO" id="GO:0000166">
    <property type="term" value="F:nucleotide binding"/>
    <property type="evidence" value="ECO:0007669"/>
    <property type="project" value="UniProtKB-KW"/>
</dbReference>
<dbReference type="GO" id="GO:0004016">
    <property type="term" value="F:adenylate cyclase activity"/>
    <property type="evidence" value="ECO:0007669"/>
    <property type="project" value="InterPro"/>
</dbReference>
<dbReference type="Proteomes" id="UP000823561">
    <property type="component" value="Chromosome 8"/>
</dbReference>
<keyword evidence="3" id="KW-1133">Transmembrane helix</keyword>
<keyword evidence="1" id="KW-0547">Nucleotide-binding</keyword>
<keyword evidence="6" id="KW-1185">Reference proteome</keyword>